<feature type="region of interest" description="Disordered" evidence="1">
    <location>
        <begin position="395"/>
        <end position="429"/>
    </location>
</feature>
<dbReference type="RefSeq" id="XP_002548918.1">
    <property type="nucleotide sequence ID" value="XM_002548872.1"/>
</dbReference>
<accession>C5MAX3</accession>
<dbReference type="InterPro" id="IPR043837">
    <property type="entry name" value="Mtf2-like_C"/>
</dbReference>
<dbReference type="EMBL" id="GG692398">
    <property type="protein sequence ID" value="EER32790.1"/>
    <property type="molecule type" value="Genomic_DNA"/>
</dbReference>
<dbReference type="GeneID" id="8295937"/>
<feature type="compositionally biased region" description="Low complexity" evidence="1">
    <location>
        <begin position="408"/>
        <end position="419"/>
    </location>
</feature>
<evidence type="ECO:0000259" key="2">
    <source>
        <dbReference type="Pfam" id="PF19189"/>
    </source>
</evidence>
<dbReference type="Pfam" id="PF19189">
    <property type="entry name" value="Mtf2"/>
    <property type="match status" value="1"/>
</dbReference>
<keyword evidence="4" id="KW-1185">Reference proteome</keyword>
<feature type="compositionally biased region" description="Polar residues" evidence="1">
    <location>
        <begin position="420"/>
        <end position="429"/>
    </location>
</feature>
<feature type="compositionally biased region" description="Basic and acidic residues" evidence="1">
    <location>
        <begin position="395"/>
        <end position="407"/>
    </location>
</feature>
<dbReference type="eggNOG" id="ENOG502RXV4">
    <property type="taxonomic scope" value="Eukaryota"/>
</dbReference>
<dbReference type="Proteomes" id="UP000002037">
    <property type="component" value="Unassembled WGS sequence"/>
</dbReference>
<dbReference type="STRING" id="294747.C5MAX3"/>
<name>C5MAX3_CANTT</name>
<gene>
    <name evidence="3" type="ORF">CTRG_03215</name>
</gene>
<evidence type="ECO:0000256" key="1">
    <source>
        <dbReference type="SAM" id="MobiDB-lite"/>
    </source>
</evidence>
<proteinExistence type="predicted"/>
<sequence length="429" mass="49373">MRLPRSVVSRATRGISFVNQHIECNHLSSSRAIHMSSTQHLDQESKPRPSLNDIVEIENRHNTETENQPKFSNILDSSDENGQIDFQKLSEFIKNAYKDNETPKPVPTARVEQVEYFQNLFTKYGSFRKSSSSISNNSTNKPGINVVPDEIKNELFTKTKNALGPTLKYLDSFKNSQDLFKYSLKLFKNFQEGITIATMKTQIADKNSKSVRIVNEEIFLNELFKGSNRHAWTESHQSCIDSIEKSSLSGPYDPNLNILTVPIIFTHIITNLGFKFHNGQLALTLFDLLEKDPNLYIIAANQEAFNVALRLVWINYGIINLHPFQTWYSRMKFLGFPGDMTTLNILRIVISEYNNLSNGMSIFNKQSDKIYTTDANWRMKYFRAEYDGMKKRLERRSERTITTKNERSNTTTTESNSTTPPSWGWNSIL</sequence>
<dbReference type="KEGG" id="ctp:CTRG_03215"/>
<dbReference type="GO" id="GO:0005739">
    <property type="term" value="C:mitochondrion"/>
    <property type="evidence" value="ECO:0007669"/>
    <property type="project" value="InterPro"/>
</dbReference>
<dbReference type="HOGENOM" id="CLU_639341_0_0_1"/>
<evidence type="ECO:0000313" key="4">
    <source>
        <dbReference type="Proteomes" id="UP000002037"/>
    </source>
</evidence>
<organism evidence="3 4">
    <name type="scientific">Candida tropicalis (strain ATCC MYA-3404 / T1)</name>
    <name type="common">Yeast</name>
    <dbReference type="NCBI Taxonomy" id="294747"/>
    <lineage>
        <taxon>Eukaryota</taxon>
        <taxon>Fungi</taxon>
        <taxon>Dikarya</taxon>
        <taxon>Ascomycota</taxon>
        <taxon>Saccharomycotina</taxon>
        <taxon>Pichiomycetes</taxon>
        <taxon>Debaryomycetaceae</taxon>
        <taxon>Candida/Lodderomyces clade</taxon>
        <taxon>Candida</taxon>
    </lineage>
</organism>
<dbReference type="OrthoDB" id="4084661at2759"/>
<protein>
    <recommendedName>
        <fullName evidence="2">Mtf2-like C-terminal domain-containing protein</fullName>
    </recommendedName>
</protein>
<evidence type="ECO:0000313" key="3">
    <source>
        <dbReference type="EMBL" id="EER32790.1"/>
    </source>
</evidence>
<dbReference type="VEuPathDB" id="FungiDB:CTRG_03215"/>
<feature type="domain" description="Mtf2-like C-terminal" evidence="2">
    <location>
        <begin position="159"/>
        <end position="393"/>
    </location>
</feature>
<reference evidence="3 4" key="1">
    <citation type="journal article" date="2009" name="Nature">
        <title>Evolution of pathogenicity and sexual reproduction in eight Candida genomes.</title>
        <authorList>
            <person name="Butler G."/>
            <person name="Rasmussen M.D."/>
            <person name="Lin M.F."/>
            <person name="Santos M.A."/>
            <person name="Sakthikumar S."/>
            <person name="Munro C.A."/>
            <person name="Rheinbay E."/>
            <person name="Grabherr M."/>
            <person name="Forche A."/>
            <person name="Reedy J.L."/>
            <person name="Agrafioti I."/>
            <person name="Arnaud M.B."/>
            <person name="Bates S."/>
            <person name="Brown A.J."/>
            <person name="Brunke S."/>
            <person name="Costanzo M.C."/>
            <person name="Fitzpatrick D.A."/>
            <person name="de Groot P.W."/>
            <person name="Harris D."/>
            <person name="Hoyer L.L."/>
            <person name="Hube B."/>
            <person name="Klis F.M."/>
            <person name="Kodira C."/>
            <person name="Lennard N."/>
            <person name="Logue M.E."/>
            <person name="Martin R."/>
            <person name="Neiman A.M."/>
            <person name="Nikolaou E."/>
            <person name="Quail M.A."/>
            <person name="Quinn J."/>
            <person name="Santos M.C."/>
            <person name="Schmitzberger F.F."/>
            <person name="Sherlock G."/>
            <person name="Shah P."/>
            <person name="Silverstein K.A."/>
            <person name="Skrzypek M.S."/>
            <person name="Soll D."/>
            <person name="Staggs R."/>
            <person name="Stansfield I."/>
            <person name="Stumpf M.P."/>
            <person name="Sudbery P.E."/>
            <person name="Srikantha T."/>
            <person name="Zeng Q."/>
            <person name="Berman J."/>
            <person name="Berriman M."/>
            <person name="Heitman J."/>
            <person name="Gow N.A."/>
            <person name="Lorenz M.C."/>
            <person name="Birren B.W."/>
            <person name="Kellis M."/>
            <person name="Cuomo C.A."/>
        </authorList>
    </citation>
    <scope>NUCLEOTIDE SEQUENCE [LARGE SCALE GENOMIC DNA]</scope>
    <source>
        <strain evidence="4">ATCC MYA-3404 / T1</strain>
    </source>
</reference>
<dbReference type="AlphaFoldDB" id="C5MAX3"/>